<accession>A0ABN2F7Z3</accession>
<dbReference type="Pfam" id="PF13302">
    <property type="entry name" value="Acetyltransf_3"/>
    <property type="match status" value="1"/>
</dbReference>
<dbReference type="Gene3D" id="3.40.630.30">
    <property type="match status" value="1"/>
</dbReference>
<dbReference type="SUPFAM" id="SSF55729">
    <property type="entry name" value="Acyl-CoA N-acyltransferases (Nat)"/>
    <property type="match status" value="1"/>
</dbReference>
<organism evidence="2 3">
    <name type="scientific">Kribbella alba</name>
    <dbReference type="NCBI Taxonomy" id="190197"/>
    <lineage>
        <taxon>Bacteria</taxon>
        <taxon>Bacillati</taxon>
        <taxon>Actinomycetota</taxon>
        <taxon>Actinomycetes</taxon>
        <taxon>Propionibacteriales</taxon>
        <taxon>Kribbellaceae</taxon>
        <taxon>Kribbella</taxon>
    </lineage>
</organism>
<dbReference type="InterPro" id="IPR016181">
    <property type="entry name" value="Acyl_CoA_acyltransferase"/>
</dbReference>
<name>A0ABN2F7Z3_9ACTN</name>
<comment type="caution">
    <text evidence="2">The sequence shown here is derived from an EMBL/GenBank/DDBJ whole genome shotgun (WGS) entry which is preliminary data.</text>
</comment>
<dbReference type="EMBL" id="BAAANE010000004">
    <property type="protein sequence ID" value="GAA1634714.1"/>
    <property type="molecule type" value="Genomic_DNA"/>
</dbReference>
<evidence type="ECO:0000259" key="1">
    <source>
        <dbReference type="PROSITE" id="PS51186"/>
    </source>
</evidence>
<keyword evidence="3" id="KW-1185">Reference proteome</keyword>
<sequence>MRLAGNGLVLREWERGDLAAMVEVFDDPDVAYWTPLVTPFDLDAAEAYLDRAHSDNGRVHLAITTDGERPLGEVMLSQEAAFVGYVVGAASRGQGLAARAVRLMTEYAHNVAGLPRVILEIEPDNAASNGVARRSGYQLTDLPLNVVTDKGREVRLRTWEHLAELG</sequence>
<dbReference type="PROSITE" id="PS51186">
    <property type="entry name" value="GNAT"/>
    <property type="match status" value="1"/>
</dbReference>
<dbReference type="PANTHER" id="PTHR43792">
    <property type="entry name" value="GNAT FAMILY, PUTATIVE (AFU_ORTHOLOGUE AFUA_3G00765)-RELATED-RELATED"/>
    <property type="match status" value="1"/>
</dbReference>
<dbReference type="InterPro" id="IPR051531">
    <property type="entry name" value="N-acetyltransferase"/>
</dbReference>
<evidence type="ECO:0000313" key="3">
    <source>
        <dbReference type="Proteomes" id="UP001501319"/>
    </source>
</evidence>
<gene>
    <name evidence="2" type="ORF">GCM10009744_24350</name>
</gene>
<protein>
    <recommendedName>
        <fullName evidence="1">N-acetyltransferase domain-containing protein</fullName>
    </recommendedName>
</protein>
<dbReference type="Proteomes" id="UP001501319">
    <property type="component" value="Unassembled WGS sequence"/>
</dbReference>
<proteinExistence type="predicted"/>
<reference evidence="2 3" key="1">
    <citation type="journal article" date="2019" name="Int. J. Syst. Evol. Microbiol.">
        <title>The Global Catalogue of Microorganisms (GCM) 10K type strain sequencing project: providing services to taxonomists for standard genome sequencing and annotation.</title>
        <authorList>
            <consortium name="The Broad Institute Genomics Platform"/>
            <consortium name="The Broad Institute Genome Sequencing Center for Infectious Disease"/>
            <person name="Wu L."/>
            <person name="Ma J."/>
        </authorList>
    </citation>
    <scope>NUCLEOTIDE SEQUENCE [LARGE SCALE GENOMIC DNA]</scope>
    <source>
        <strain evidence="2 3">JCM 14306</strain>
    </source>
</reference>
<feature type="domain" description="N-acetyltransferase" evidence="1">
    <location>
        <begin position="8"/>
        <end position="166"/>
    </location>
</feature>
<dbReference type="InterPro" id="IPR000182">
    <property type="entry name" value="GNAT_dom"/>
</dbReference>
<evidence type="ECO:0000313" key="2">
    <source>
        <dbReference type="EMBL" id="GAA1634714.1"/>
    </source>
</evidence>